<evidence type="ECO:0000313" key="1">
    <source>
        <dbReference type="EMBL" id="GFS03916.1"/>
    </source>
</evidence>
<evidence type="ECO:0000313" key="2">
    <source>
        <dbReference type="Proteomes" id="UP000762676"/>
    </source>
</evidence>
<keyword evidence="2" id="KW-1185">Reference proteome</keyword>
<sequence length="220" mass="24511">MHCIQGRKIHLWFKKVDKVGPLKGLLLCQVRSVSREGGWDFSPCVSSISTDKMRQGKGVVEKANEQLKPKLSGIQREEAKYRNTILLDSPQGKEVPMKIVKTVASGSLLGMGMSLKSRQTKASGSQPMGQVLVQSLKSGSVYSGKKTADRNWHDPLCRGSIGYARGCKTYRVSKVVDEMGPLKGLWLCWVRSVSRERGWDFSPWATSISRDKVRHGRGVY</sequence>
<accession>A0AAV4I2T3</accession>
<proteinExistence type="predicted"/>
<dbReference type="Proteomes" id="UP000762676">
    <property type="component" value="Unassembled WGS sequence"/>
</dbReference>
<dbReference type="AlphaFoldDB" id="A0AAV4I2T3"/>
<name>A0AAV4I2T3_9GAST</name>
<comment type="caution">
    <text evidence="1">The sequence shown here is derived from an EMBL/GenBank/DDBJ whole genome shotgun (WGS) entry which is preliminary data.</text>
</comment>
<dbReference type="EMBL" id="BMAT01013014">
    <property type="protein sequence ID" value="GFS03916.1"/>
    <property type="molecule type" value="Genomic_DNA"/>
</dbReference>
<gene>
    <name evidence="1" type="ORF">ElyMa_006482800</name>
</gene>
<organism evidence="1 2">
    <name type="scientific">Elysia marginata</name>
    <dbReference type="NCBI Taxonomy" id="1093978"/>
    <lineage>
        <taxon>Eukaryota</taxon>
        <taxon>Metazoa</taxon>
        <taxon>Spiralia</taxon>
        <taxon>Lophotrochozoa</taxon>
        <taxon>Mollusca</taxon>
        <taxon>Gastropoda</taxon>
        <taxon>Heterobranchia</taxon>
        <taxon>Euthyneura</taxon>
        <taxon>Panpulmonata</taxon>
        <taxon>Sacoglossa</taxon>
        <taxon>Placobranchoidea</taxon>
        <taxon>Plakobranchidae</taxon>
        <taxon>Elysia</taxon>
    </lineage>
</organism>
<reference evidence="1 2" key="1">
    <citation type="journal article" date="2021" name="Elife">
        <title>Chloroplast acquisition without the gene transfer in kleptoplastic sea slugs, Plakobranchus ocellatus.</title>
        <authorList>
            <person name="Maeda T."/>
            <person name="Takahashi S."/>
            <person name="Yoshida T."/>
            <person name="Shimamura S."/>
            <person name="Takaki Y."/>
            <person name="Nagai Y."/>
            <person name="Toyoda A."/>
            <person name="Suzuki Y."/>
            <person name="Arimoto A."/>
            <person name="Ishii H."/>
            <person name="Satoh N."/>
            <person name="Nishiyama T."/>
            <person name="Hasebe M."/>
            <person name="Maruyama T."/>
            <person name="Minagawa J."/>
            <person name="Obokata J."/>
            <person name="Shigenobu S."/>
        </authorList>
    </citation>
    <scope>NUCLEOTIDE SEQUENCE [LARGE SCALE GENOMIC DNA]</scope>
</reference>
<protein>
    <submittedName>
        <fullName evidence="1">Uncharacterized protein</fullName>
    </submittedName>
</protein>